<keyword evidence="4 11" id="KW-0240">DNA-directed RNA polymerase</keyword>
<dbReference type="GO" id="GO:0003899">
    <property type="term" value="F:DNA-directed RNA polymerase activity"/>
    <property type="evidence" value="ECO:0007669"/>
    <property type="project" value="UniProtKB-UniRule"/>
</dbReference>
<dbReference type="InterPro" id="IPR036643">
    <property type="entry name" value="RNApol_insert_sf"/>
</dbReference>
<evidence type="ECO:0000256" key="1">
    <source>
        <dbReference type="ARBA" id="ARBA00007123"/>
    </source>
</evidence>
<dbReference type="Pfam" id="PF01193">
    <property type="entry name" value="RNA_pol_L"/>
    <property type="match status" value="1"/>
</dbReference>
<evidence type="ECO:0000256" key="3">
    <source>
        <dbReference type="ARBA" id="ARBA00015972"/>
    </source>
</evidence>
<dbReference type="NCBIfam" id="NF003519">
    <property type="entry name" value="PRK05182.2-5"/>
    <property type="match status" value="1"/>
</dbReference>
<keyword evidence="5 11" id="KW-0808">Transferase</keyword>
<evidence type="ECO:0000256" key="4">
    <source>
        <dbReference type="ARBA" id="ARBA00022478"/>
    </source>
</evidence>
<gene>
    <name evidence="11" type="primary">rpoA</name>
</gene>
<dbReference type="Gene3D" id="2.170.120.12">
    <property type="entry name" value="DNA-directed RNA polymerase, insert domain"/>
    <property type="match status" value="1"/>
</dbReference>
<dbReference type="AlphaFoldDB" id="A0A0H4TUC5"/>
<evidence type="ECO:0000256" key="5">
    <source>
        <dbReference type="ARBA" id="ARBA00022679"/>
    </source>
</evidence>
<dbReference type="Pfam" id="PF01000">
    <property type="entry name" value="RNA_pol_A_bac"/>
    <property type="match status" value="1"/>
</dbReference>
<comment type="domain">
    <text evidence="11">The N-terminal domain is essential for RNAP assembly and basal transcription, whereas the C-terminal domain is involved in interaction with transcriptional regulators and with upstream promoter elements.</text>
</comment>
<dbReference type="InterPro" id="IPR011262">
    <property type="entry name" value="DNA-dir_RNA_pol_insert"/>
</dbReference>
<comment type="subunit">
    <text evidence="11">Homodimer. The RNAP catalytic core consists of 2 alpha, 1 beta, 1 beta' and 1 omega subunit. When a sigma factor is associated with the core the holoenzyme is formed, which can initiate transcription.</text>
</comment>
<dbReference type="NCBIfam" id="TIGR02027">
    <property type="entry name" value="rpoA"/>
    <property type="match status" value="1"/>
</dbReference>
<dbReference type="Pfam" id="PF03118">
    <property type="entry name" value="RNA_pol_A_CTD"/>
    <property type="match status" value="1"/>
</dbReference>
<evidence type="ECO:0000256" key="9">
    <source>
        <dbReference type="ARBA" id="ARBA00033070"/>
    </source>
</evidence>
<dbReference type="InterPro" id="IPR011773">
    <property type="entry name" value="DNA-dir_RpoA"/>
</dbReference>
<evidence type="ECO:0000313" key="13">
    <source>
        <dbReference type="EMBL" id="AKQ04439.1"/>
    </source>
</evidence>
<feature type="domain" description="DNA-directed RNA polymerase RpoA/D/Rpb3-type" evidence="12">
    <location>
        <begin position="18"/>
        <end position="225"/>
    </location>
</feature>
<name>A0A0H4TUC5_9ACTN</name>
<evidence type="ECO:0000259" key="12">
    <source>
        <dbReference type="SMART" id="SM00662"/>
    </source>
</evidence>
<dbReference type="InterPro" id="IPR011260">
    <property type="entry name" value="RNAP_asu_C"/>
</dbReference>
<evidence type="ECO:0000256" key="2">
    <source>
        <dbReference type="ARBA" id="ARBA00012418"/>
    </source>
</evidence>
<dbReference type="Gene3D" id="1.10.150.20">
    <property type="entry name" value="5' to 3' exonuclease, C-terminal subdomain"/>
    <property type="match status" value="1"/>
</dbReference>
<dbReference type="GO" id="GO:0006351">
    <property type="term" value="P:DNA-templated transcription"/>
    <property type="evidence" value="ECO:0007669"/>
    <property type="project" value="UniProtKB-UniRule"/>
</dbReference>
<evidence type="ECO:0000256" key="7">
    <source>
        <dbReference type="ARBA" id="ARBA00023163"/>
    </source>
</evidence>
<dbReference type="SUPFAM" id="SSF55257">
    <property type="entry name" value="RBP11-like subunits of RNA polymerase"/>
    <property type="match status" value="1"/>
</dbReference>
<protein>
    <recommendedName>
        <fullName evidence="3 11">DNA-directed RNA polymerase subunit alpha</fullName>
        <shortName evidence="11">RNAP subunit alpha</shortName>
        <ecNumber evidence="2 11">2.7.7.6</ecNumber>
    </recommendedName>
    <alternativeName>
        <fullName evidence="9 11">RNA polymerase subunit alpha</fullName>
    </alternativeName>
    <alternativeName>
        <fullName evidence="8 11">Transcriptase subunit alpha</fullName>
    </alternativeName>
</protein>
<dbReference type="InterPro" id="IPR036603">
    <property type="entry name" value="RBP11-like"/>
</dbReference>
<feature type="region of interest" description="Alpha C-terminal domain (alpha-CTD)" evidence="11">
    <location>
        <begin position="241"/>
        <end position="309"/>
    </location>
</feature>
<feature type="region of interest" description="Alpha N-terminal domain (alpha-NTD)" evidence="11">
    <location>
        <begin position="1"/>
        <end position="225"/>
    </location>
</feature>
<dbReference type="CDD" id="cd06928">
    <property type="entry name" value="RNAP_alpha_NTD"/>
    <property type="match status" value="1"/>
</dbReference>
<dbReference type="GO" id="GO:0046983">
    <property type="term" value="F:protein dimerization activity"/>
    <property type="evidence" value="ECO:0007669"/>
    <property type="project" value="InterPro"/>
</dbReference>
<evidence type="ECO:0000256" key="11">
    <source>
        <dbReference type="HAMAP-Rule" id="MF_00059"/>
    </source>
</evidence>
<dbReference type="EMBL" id="KT007039">
    <property type="protein sequence ID" value="AKQ04439.1"/>
    <property type="molecule type" value="Genomic_DNA"/>
</dbReference>
<dbReference type="SMART" id="SM00662">
    <property type="entry name" value="RPOLD"/>
    <property type="match status" value="1"/>
</dbReference>
<comment type="function">
    <text evidence="11">DNA-dependent RNA polymerase catalyzes the transcription of DNA into RNA using the four ribonucleoside triphosphates as substrates.</text>
</comment>
<evidence type="ECO:0000256" key="8">
    <source>
        <dbReference type="ARBA" id="ARBA00032524"/>
    </source>
</evidence>
<dbReference type="FunFam" id="2.170.120.12:FF:000001">
    <property type="entry name" value="DNA-directed RNA polymerase subunit alpha"/>
    <property type="match status" value="1"/>
</dbReference>
<proteinExistence type="inferred from homology"/>
<dbReference type="SUPFAM" id="SSF56553">
    <property type="entry name" value="Insert subdomain of RNA polymerase alpha subunit"/>
    <property type="match status" value="1"/>
</dbReference>
<dbReference type="NCBIfam" id="NF003513">
    <property type="entry name" value="PRK05182.1-2"/>
    <property type="match status" value="1"/>
</dbReference>
<dbReference type="SUPFAM" id="SSF47789">
    <property type="entry name" value="C-terminal domain of RNA polymerase alpha subunit"/>
    <property type="match status" value="1"/>
</dbReference>
<dbReference type="EC" id="2.7.7.6" evidence="2 11"/>
<dbReference type="Gene3D" id="3.30.1360.10">
    <property type="entry name" value="RNA polymerase, RBP11-like subunit"/>
    <property type="match status" value="1"/>
</dbReference>
<evidence type="ECO:0000256" key="10">
    <source>
        <dbReference type="ARBA" id="ARBA00048552"/>
    </source>
</evidence>
<comment type="catalytic activity">
    <reaction evidence="10 11">
        <text>RNA(n) + a ribonucleoside 5'-triphosphate = RNA(n+1) + diphosphate</text>
        <dbReference type="Rhea" id="RHEA:21248"/>
        <dbReference type="Rhea" id="RHEA-COMP:14527"/>
        <dbReference type="Rhea" id="RHEA-COMP:17342"/>
        <dbReference type="ChEBI" id="CHEBI:33019"/>
        <dbReference type="ChEBI" id="CHEBI:61557"/>
        <dbReference type="ChEBI" id="CHEBI:140395"/>
        <dbReference type="EC" id="2.7.7.6"/>
    </reaction>
</comment>
<dbReference type="GO" id="GO:0003677">
    <property type="term" value="F:DNA binding"/>
    <property type="evidence" value="ECO:0007669"/>
    <property type="project" value="UniProtKB-UniRule"/>
</dbReference>
<sequence>MVKFHKPKISYEKISKDSGVFTVEPLERGFGYTLGNSLRRIMLSSIPGAAVTSFKIQGVVHEFTSVPGVKEDISDIILNLKQLVLKLNSEDSVVLKLNVEGAKDVTAKEIKAPADVEVVNPQLHIANLNEEGKLIMDLMVERGRGYLSAERQKKPAETIGVIPIDALFTPVRKVSFEVVNTRVGQRTDYDKLILKIETNGSLTPQEAAAQAATIINEHMNLFMEQATVEDDEVFAKEEEKQAKSLDQPIEELDLSVRSYNCLKRQGINTLEQLIACNEKDLMGVKNFGQKSIQEVKEKLQERNLSLQSS</sequence>
<reference evidence="13" key="1">
    <citation type="journal article" date="2015" name="ISME J.">
        <title>Aquifer environment selects for microbial species cohorts in sediment and groundwater.</title>
        <authorList>
            <person name="Hug L.A."/>
            <person name="Thomas B.C."/>
            <person name="Brown C.T."/>
            <person name="Frischkorn K.R."/>
            <person name="Williams K.H."/>
            <person name="Tringe S.G."/>
            <person name="Banfield J.F."/>
        </authorList>
    </citation>
    <scope>NUCLEOTIDE SEQUENCE</scope>
</reference>
<dbReference type="GO" id="GO:0000428">
    <property type="term" value="C:DNA-directed RNA polymerase complex"/>
    <property type="evidence" value="ECO:0007669"/>
    <property type="project" value="UniProtKB-KW"/>
</dbReference>
<evidence type="ECO:0000256" key="6">
    <source>
        <dbReference type="ARBA" id="ARBA00022695"/>
    </source>
</evidence>
<dbReference type="InterPro" id="IPR011263">
    <property type="entry name" value="DNA-dir_RNA_pol_RpoA/D/Rpb3"/>
</dbReference>
<comment type="similarity">
    <text evidence="1 11">Belongs to the RNA polymerase alpha chain family.</text>
</comment>
<keyword evidence="7 11" id="KW-0804">Transcription</keyword>
<keyword evidence="6 11" id="KW-0548">Nucleotidyltransferase</keyword>
<organism evidence="13">
    <name type="scientific">uncultured actinobacterium Rifle_16ft_4_minimus_550</name>
    <dbReference type="NCBI Taxonomy" id="1665149"/>
    <lineage>
        <taxon>Bacteria</taxon>
        <taxon>Bacillati</taxon>
        <taxon>Actinomycetota</taxon>
        <taxon>Actinomycetes</taxon>
        <taxon>marine Actinobacteria clade</taxon>
        <taxon>environmental samples</taxon>
    </lineage>
</organism>
<accession>A0A0H4TUC5</accession>
<dbReference type="GO" id="GO:0005737">
    <property type="term" value="C:cytoplasm"/>
    <property type="evidence" value="ECO:0007669"/>
    <property type="project" value="UniProtKB-ARBA"/>
</dbReference>
<dbReference type="NCBIfam" id="NF003515">
    <property type="entry name" value="PRK05182.2-1"/>
    <property type="match status" value="1"/>
</dbReference>
<dbReference type="HAMAP" id="MF_00059">
    <property type="entry name" value="RNApol_bact_RpoA"/>
    <property type="match status" value="1"/>
</dbReference>